<evidence type="ECO:0000313" key="2">
    <source>
        <dbReference type="Proteomes" id="UP001500635"/>
    </source>
</evidence>
<dbReference type="EMBL" id="BAABFR010000168">
    <property type="protein sequence ID" value="GAA4406981.1"/>
    <property type="molecule type" value="Genomic_DNA"/>
</dbReference>
<keyword evidence="2" id="KW-1185">Reference proteome</keyword>
<name>A0ABP8KHJ4_9ACTN</name>
<protein>
    <submittedName>
        <fullName evidence="1">Uncharacterized protein</fullName>
    </submittedName>
</protein>
<accession>A0ABP8KHJ4</accession>
<gene>
    <name evidence="1" type="ORF">GCM10023147_50830</name>
</gene>
<dbReference type="Proteomes" id="UP001500635">
    <property type="component" value="Unassembled WGS sequence"/>
</dbReference>
<evidence type="ECO:0000313" key="1">
    <source>
        <dbReference type="EMBL" id="GAA4406981.1"/>
    </source>
</evidence>
<organism evidence="1 2">
    <name type="scientific">Tsukamurella soli</name>
    <dbReference type="NCBI Taxonomy" id="644556"/>
    <lineage>
        <taxon>Bacteria</taxon>
        <taxon>Bacillati</taxon>
        <taxon>Actinomycetota</taxon>
        <taxon>Actinomycetes</taxon>
        <taxon>Mycobacteriales</taxon>
        <taxon>Tsukamurellaceae</taxon>
        <taxon>Tsukamurella</taxon>
    </lineage>
</organism>
<dbReference type="RefSeq" id="WP_345001623.1">
    <property type="nucleotide sequence ID" value="NZ_BAABFR010000168.1"/>
</dbReference>
<proteinExistence type="predicted"/>
<comment type="caution">
    <text evidence="1">The sequence shown here is derived from an EMBL/GenBank/DDBJ whole genome shotgun (WGS) entry which is preliminary data.</text>
</comment>
<reference evidence="2" key="1">
    <citation type="journal article" date="2019" name="Int. J. Syst. Evol. Microbiol.">
        <title>The Global Catalogue of Microorganisms (GCM) 10K type strain sequencing project: providing services to taxonomists for standard genome sequencing and annotation.</title>
        <authorList>
            <consortium name="The Broad Institute Genomics Platform"/>
            <consortium name="The Broad Institute Genome Sequencing Center for Infectious Disease"/>
            <person name="Wu L."/>
            <person name="Ma J."/>
        </authorList>
    </citation>
    <scope>NUCLEOTIDE SEQUENCE [LARGE SCALE GENOMIC DNA]</scope>
    <source>
        <strain evidence="2">JCM 17688</strain>
    </source>
</reference>
<dbReference type="Gene3D" id="3.40.50.410">
    <property type="entry name" value="von Willebrand factor, type A domain"/>
    <property type="match status" value="1"/>
</dbReference>
<dbReference type="InterPro" id="IPR036465">
    <property type="entry name" value="vWFA_dom_sf"/>
</dbReference>
<dbReference type="Gene3D" id="2.60.40.3670">
    <property type="match status" value="1"/>
</dbReference>
<sequence>MVADALLGTVDIAAEPAALEADFRAMTRAAMGKAVAGVVLRL</sequence>